<proteinExistence type="predicted"/>
<evidence type="ECO:0000313" key="2">
    <source>
        <dbReference type="EMBL" id="CAE7009004.1"/>
    </source>
</evidence>
<protein>
    <submittedName>
        <fullName evidence="2">Uncharacterized protein</fullName>
    </submittedName>
</protein>
<gene>
    <name evidence="2" type="ORF">PTTW11_01775</name>
</gene>
<feature type="region of interest" description="Disordered" evidence="1">
    <location>
        <begin position="1"/>
        <end position="26"/>
    </location>
</feature>
<reference evidence="2" key="1">
    <citation type="submission" date="2021-02" db="EMBL/GenBank/DDBJ databases">
        <authorList>
            <person name="Syme A R."/>
            <person name="Syme A R."/>
            <person name="Moolhuijzen P."/>
        </authorList>
    </citation>
    <scope>NUCLEOTIDE SEQUENCE</scope>
    <source>
        <strain evidence="2">W1-1</strain>
    </source>
</reference>
<evidence type="ECO:0000313" key="3">
    <source>
        <dbReference type="Proteomes" id="UP000472372"/>
    </source>
</evidence>
<sequence length="304" mass="33486">MPPIRTQKKHTSPPRGIPSLEAFGFRPIPKGDALVTAAVRAAVPASALPSPPSSSASNSDSHVDVVSQQALSTSQSVPAVQQVAKPKPRLPRPLVLGERNVVITDSRRDWDGRYYRVIGTSTRKIKFGHACKLADNHINDILSLGPKVCKILTDFEFDYKDVDYDAHNDAQGITPAALLTFLEASPSLKRISLPGANLNDDALIGCLAWCDKLTHLEITGSNITAKSFLGAAENPDWAPGLKKLRVPQGNTKYMQAMRVLGKTRPELTIELVTYREEKKHGSFYLVVRVEKYRKGRKVTVWQGW</sequence>
<organism evidence="2 3">
    <name type="scientific">Pyrenophora teres f. teres</name>
    <dbReference type="NCBI Taxonomy" id="97479"/>
    <lineage>
        <taxon>Eukaryota</taxon>
        <taxon>Fungi</taxon>
        <taxon>Dikarya</taxon>
        <taxon>Ascomycota</taxon>
        <taxon>Pezizomycotina</taxon>
        <taxon>Dothideomycetes</taxon>
        <taxon>Pleosporomycetidae</taxon>
        <taxon>Pleosporales</taxon>
        <taxon>Pleosporineae</taxon>
        <taxon>Pleosporaceae</taxon>
        <taxon>Pyrenophora</taxon>
    </lineage>
</organism>
<accession>A0A6S6VV96</accession>
<feature type="region of interest" description="Disordered" evidence="1">
    <location>
        <begin position="46"/>
        <end position="91"/>
    </location>
</feature>
<dbReference type="SUPFAM" id="SSF52047">
    <property type="entry name" value="RNI-like"/>
    <property type="match status" value="1"/>
</dbReference>
<feature type="compositionally biased region" description="Low complexity" evidence="1">
    <location>
        <begin position="46"/>
        <end position="70"/>
    </location>
</feature>
<dbReference type="EMBL" id="HG992978">
    <property type="protein sequence ID" value="CAE7009004.1"/>
    <property type="molecule type" value="Genomic_DNA"/>
</dbReference>
<feature type="compositionally biased region" description="Basic residues" evidence="1">
    <location>
        <begin position="1"/>
        <end position="12"/>
    </location>
</feature>
<dbReference type="Proteomes" id="UP000472372">
    <property type="component" value="Chromosome 2"/>
</dbReference>
<dbReference type="AlphaFoldDB" id="A0A6S6VV96"/>
<dbReference type="InterPro" id="IPR032675">
    <property type="entry name" value="LRR_dom_sf"/>
</dbReference>
<evidence type="ECO:0000256" key="1">
    <source>
        <dbReference type="SAM" id="MobiDB-lite"/>
    </source>
</evidence>
<dbReference type="Gene3D" id="3.80.10.10">
    <property type="entry name" value="Ribonuclease Inhibitor"/>
    <property type="match status" value="1"/>
</dbReference>
<name>A0A6S6VV96_9PLEO</name>